<keyword evidence="9" id="KW-1185">Reference proteome</keyword>
<dbReference type="PANTHER" id="PTHR21338">
    <property type="entry name" value="MITOCHONDRIAL RIBOSOMAL PROTEIN L41"/>
    <property type="match status" value="1"/>
</dbReference>
<sequence length="81" mass="8995">MASAMRFNKTTLGTSFPKNAPLSPKRGNKEYYKGNGCKPAGKHTKHGGYYVQKEKKMVLDVPDLTGFKLKPYVAFSTPLVK</sequence>
<dbReference type="Pfam" id="PF09809">
    <property type="entry name" value="MRP-L27"/>
    <property type="match status" value="1"/>
</dbReference>
<dbReference type="GO" id="GO:0003735">
    <property type="term" value="F:structural constituent of ribosome"/>
    <property type="evidence" value="ECO:0007669"/>
    <property type="project" value="InterPro"/>
</dbReference>
<dbReference type="STRING" id="478820.A0A196SB09"/>
<comment type="caution">
    <text evidence="8">The sequence shown here is derived from an EMBL/GenBank/DDBJ whole genome shotgun (WGS) entry which is preliminary data.</text>
</comment>
<gene>
    <name evidence="8" type="ORF">AV274_4131</name>
</gene>
<evidence type="ECO:0000256" key="3">
    <source>
        <dbReference type="ARBA" id="ARBA00022946"/>
    </source>
</evidence>
<evidence type="ECO:0000313" key="8">
    <source>
        <dbReference type="EMBL" id="OAO14208.1"/>
    </source>
</evidence>
<evidence type="ECO:0000256" key="5">
    <source>
        <dbReference type="ARBA" id="ARBA00023128"/>
    </source>
</evidence>
<dbReference type="OrthoDB" id="408933at2759"/>
<protein>
    <submittedName>
        <fullName evidence="8">Uncharacterized protein</fullName>
    </submittedName>
</protein>
<evidence type="ECO:0000256" key="4">
    <source>
        <dbReference type="ARBA" id="ARBA00022980"/>
    </source>
</evidence>
<dbReference type="GO" id="GO:0005762">
    <property type="term" value="C:mitochondrial large ribosomal subunit"/>
    <property type="evidence" value="ECO:0007669"/>
    <property type="project" value="InterPro"/>
</dbReference>
<name>A0A196SB09_BLAHN</name>
<dbReference type="EMBL" id="LXWW01000281">
    <property type="protein sequence ID" value="OAO14208.1"/>
    <property type="molecule type" value="Genomic_DNA"/>
</dbReference>
<dbReference type="GO" id="GO:0006412">
    <property type="term" value="P:translation"/>
    <property type="evidence" value="ECO:0007669"/>
    <property type="project" value="TreeGrafter"/>
</dbReference>
<accession>A0A196SB09</accession>
<feature type="region of interest" description="Disordered" evidence="7">
    <location>
        <begin position="1"/>
        <end position="45"/>
    </location>
</feature>
<keyword evidence="5" id="KW-0496">Mitochondrion</keyword>
<evidence type="ECO:0000313" key="9">
    <source>
        <dbReference type="Proteomes" id="UP000078348"/>
    </source>
</evidence>
<keyword evidence="4" id="KW-0689">Ribosomal protein</keyword>
<dbReference type="AlphaFoldDB" id="A0A196SB09"/>
<keyword evidence="6" id="KW-0687">Ribonucleoprotein</keyword>
<comment type="subcellular location">
    <subcellularLocation>
        <location evidence="1">Mitochondrion</location>
    </subcellularLocation>
</comment>
<reference evidence="8 9" key="1">
    <citation type="submission" date="2016-05" db="EMBL/GenBank/DDBJ databases">
        <title>Nuclear genome of Blastocystis sp. subtype 1 NandII.</title>
        <authorList>
            <person name="Gentekaki E."/>
            <person name="Curtis B."/>
            <person name="Stairs C."/>
            <person name="Eme L."/>
            <person name="Herman E."/>
            <person name="Klimes V."/>
            <person name="Arias M.C."/>
            <person name="Elias M."/>
            <person name="Hilliou F."/>
            <person name="Klute M."/>
            <person name="Malik S.-B."/>
            <person name="Pightling A."/>
            <person name="Rachubinski R."/>
            <person name="Salas D."/>
            <person name="Schlacht A."/>
            <person name="Suga H."/>
            <person name="Archibald J."/>
            <person name="Ball S.G."/>
            <person name="Clark G."/>
            <person name="Dacks J."/>
            <person name="Van Der Giezen M."/>
            <person name="Tsaousis A."/>
            <person name="Roger A."/>
        </authorList>
    </citation>
    <scope>NUCLEOTIDE SEQUENCE [LARGE SCALE GENOMIC DNA]</scope>
    <source>
        <strain evidence="9">ATCC 50177 / NandII</strain>
    </source>
</reference>
<evidence type="ECO:0000256" key="7">
    <source>
        <dbReference type="SAM" id="MobiDB-lite"/>
    </source>
</evidence>
<proteinExistence type="inferred from homology"/>
<dbReference type="PANTHER" id="PTHR21338:SF0">
    <property type="entry name" value="LARGE RIBOSOMAL SUBUNIT PROTEIN ML41"/>
    <property type="match status" value="1"/>
</dbReference>
<evidence type="ECO:0000256" key="6">
    <source>
        <dbReference type="ARBA" id="ARBA00023274"/>
    </source>
</evidence>
<comment type="similarity">
    <text evidence="2">Belongs to the mitochondrion-specific ribosomal protein mL41 family.</text>
</comment>
<feature type="compositionally biased region" description="Polar residues" evidence="7">
    <location>
        <begin position="8"/>
        <end position="17"/>
    </location>
</feature>
<organism evidence="8 9">
    <name type="scientific">Blastocystis sp. subtype 1 (strain ATCC 50177 / NandII)</name>
    <dbReference type="NCBI Taxonomy" id="478820"/>
    <lineage>
        <taxon>Eukaryota</taxon>
        <taxon>Sar</taxon>
        <taxon>Stramenopiles</taxon>
        <taxon>Bigyra</taxon>
        <taxon>Opalozoa</taxon>
        <taxon>Opalinata</taxon>
        <taxon>Blastocystidae</taxon>
        <taxon>Blastocystis</taxon>
    </lineage>
</organism>
<evidence type="ECO:0000256" key="2">
    <source>
        <dbReference type="ARBA" id="ARBA00010152"/>
    </source>
</evidence>
<evidence type="ECO:0000256" key="1">
    <source>
        <dbReference type="ARBA" id="ARBA00004173"/>
    </source>
</evidence>
<keyword evidence="3" id="KW-0809">Transit peptide</keyword>
<dbReference type="Proteomes" id="UP000078348">
    <property type="component" value="Unassembled WGS sequence"/>
</dbReference>
<dbReference type="InterPro" id="IPR019189">
    <property type="entry name" value="Ribosomal_mL41"/>
</dbReference>